<protein>
    <submittedName>
        <fullName evidence="1">Unannotated protein</fullName>
    </submittedName>
</protein>
<dbReference type="EMBL" id="CAEZSO010000146">
    <property type="protein sequence ID" value="CAB4546789.1"/>
    <property type="molecule type" value="Genomic_DNA"/>
</dbReference>
<dbReference type="AlphaFoldDB" id="A0A6J6C855"/>
<name>A0A6J6C855_9ZZZZ</name>
<sequence>MASPLDAVSKPAMIFRTVDLPAPLGPTTPIFAPGKNASVTSSRMTLSPCALRALYI</sequence>
<proteinExistence type="predicted"/>
<evidence type="ECO:0000313" key="1">
    <source>
        <dbReference type="EMBL" id="CAB4546789.1"/>
    </source>
</evidence>
<dbReference type="AntiFam" id="ANF00112">
    <property type="entry name" value="Shadow ORF (opposite phnC)"/>
</dbReference>
<gene>
    <name evidence="1" type="ORF">UFOPK1446_00766</name>
</gene>
<reference evidence="1" key="1">
    <citation type="submission" date="2020-05" db="EMBL/GenBank/DDBJ databases">
        <authorList>
            <person name="Chiriac C."/>
            <person name="Salcher M."/>
            <person name="Ghai R."/>
            <person name="Kavagutti S V."/>
        </authorList>
    </citation>
    <scope>NUCLEOTIDE SEQUENCE</scope>
</reference>
<accession>A0A6J6C855</accession>
<organism evidence="1">
    <name type="scientific">freshwater metagenome</name>
    <dbReference type="NCBI Taxonomy" id="449393"/>
    <lineage>
        <taxon>unclassified sequences</taxon>
        <taxon>metagenomes</taxon>
        <taxon>ecological metagenomes</taxon>
    </lineage>
</organism>